<feature type="transmembrane region" description="Helical" evidence="9">
    <location>
        <begin position="394"/>
        <end position="416"/>
    </location>
</feature>
<feature type="transmembrane region" description="Helical" evidence="9">
    <location>
        <begin position="287"/>
        <end position="306"/>
    </location>
</feature>
<evidence type="ECO:0000256" key="5">
    <source>
        <dbReference type="ARBA" id="ARBA00022856"/>
    </source>
</evidence>
<dbReference type="EMBL" id="KN880494">
    <property type="protein sequence ID" value="KIY68861.1"/>
    <property type="molecule type" value="Genomic_DNA"/>
</dbReference>
<evidence type="ECO:0000256" key="9">
    <source>
        <dbReference type="SAM" id="Phobius"/>
    </source>
</evidence>
<feature type="transmembrane region" description="Helical" evidence="9">
    <location>
        <begin position="187"/>
        <end position="204"/>
    </location>
</feature>
<organism evidence="10 11">
    <name type="scientific">Cylindrobasidium torrendii FP15055 ss-10</name>
    <dbReference type="NCBI Taxonomy" id="1314674"/>
    <lineage>
        <taxon>Eukaryota</taxon>
        <taxon>Fungi</taxon>
        <taxon>Dikarya</taxon>
        <taxon>Basidiomycota</taxon>
        <taxon>Agaricomycotina</taxon>
        <taxon>Agaricomycetes</taxon>
        <taxon>Agaricomycetidae</taxon>
        <taxon>Agaricales</taxon>
        <taxon>Marasmiineae</taxon>
        <taxon>Physalacriaceae</taxon>
        <taxon>Cylindrobasidium</taxon>
    </lineage>
</organism>
<feature type="transmembrane region" description="Helical" evidence="9">
    <location>
        <begin position="450"/>
        <end position="471"/>
    </location>
</feature>
<proteinExistence type="inferred from homology"/>
<keyword evidence="4 9" id="KW-0812">Transmembrane</keyword>
<dbReference type="AlphaFoldDB" id="A0A0D7BGT6"/>
<comment type="similarity">
    <text evidence="2">Belongs to the oligopeptide OPT transporter family.</text>
</comment>
<keyword evidence="11" id="KW-1185">Reference proteome</keyword>
<evidence type="ECO:0000256" key="8">
    <source>
        <dbReference type="ARBA" id="ARBA00023136"/>
    </source>
</evidence>
<dbReference type="GO" id="GO:0015031">
    <property type="term" value="P:protein transport"/>
    <property type="evidence" value="ECO:0007669"/>
    <property type="project" value="UniProtKB-KW"/>
</dbReference>
<dbReference type="GO" id="GO:0016020">
    <property type="term" value="C:membrane"/>
    <property type="evidence" value="ECO:0007669"/>
    <property type="project" value="UniProtKB-SubCell"/>
</dbReference>
<feature type="transmembrane region" description="Helical" evidence="9">
    <location>
        <begin position="249"/>
        <end position="267"/>
    </location>
</feature>
<dbReference type="OrthoDB" id="9986677at2759"/>
<keyword evidence="7 9" id="KW-1133">Transmembrane helix</keyword>
<comment type="subcellular location">
    <subcellularLocation>
        <location evidence="1">Membrane</location>
        <topology evidence="1">Multi-pass membrane protein</topology>
    </subcellularLocation>
</comment>
<name>A0A0D7BGT6_9AGAR</name>
<gene>
    <name evidence="10" type="ORF">CYLTODRAFT_373641</name>
</gene>
<dbReference type="NCBIfam" id="TIGR00728">
    <property type="entry name" value="OPT_sfam"/>
    <property type="match status" value="1"/>
</dbReference>
<evidence type="ECO:0000256" key="4">
    <source>
        <dbReference type="ARBA" id="ARBA00022692"/>
    </source>
</evidence>
<dbReference type="InterPro" id="IPR004648">
    <property type="entry name" value="Oligpept_transpt"/>
</dbReference>
<accession>A0A0D7BGT6</accession>
<feature type="transmembrane region" description="Helical" evidence="9">
    <location>
        <begin position="82"/>
        <end position="100"/>
    </location>
</feature>
<evidence type="ECO:0000313" key="10">
    <source>
        <dbReference type="EMBL" id="KIY68861.1"/>
    </source>
</evidence>
<evidence type="ECO:0000256" key="3">
    <source>
        <dbReference type="ARBA" id="ARBA00022448"/>
    </source>
</evidence>
<reference evidence="10 11" key="1">
    <citation type="journal article" date="2015" name="Fungal Genet. Biol.">
        <title>Evolution of novel wood decay mechanisms in Agaricales revealed by the genome sequences of Fistulina hepatica and Cylindrobasidium torrendii.</title>
        <authorList>
            <person name="Floudas D."/>
            <person name="Held B.W."/>
            <person name="Riley R."/>
            <person name="Nagy L.G."/>
            <person name="Koehler G."/>
            <person name="Ransdell A.S."/>
            <person name="Younus H."/>
            <person name="Chow J."/>
            <person name="Chiniquy J."/>
            <person name="Lipzen A."/>
            <person name="Tritt A."/>
            <person name="Sun H."/>
            <person name="Haridas S."/>
            <person name="LaButti K."/>
            <person name="Ohm R.A."/>
            <person name="Kues U."/>
            <person name="Blanchette R.A."/>
            <person name="Grigoriev I.V."/>
            <person name="Minto R.E."/>
            <person name="Hibbett D.S."/>
        </authorList>
    </citation>
    <scope>NUCLEOTIDE SEQUENCE [LARGE SCALE GENOMIC DNA]</scope>
    <source>
        <strain evidence="10 11">FP15055 ss-10</strain>
    </source>
</reference>
<sequence length="759" mass="85634">MATFAATGDTIPNLQYKASSLDLKESDEKAEGVDFVTTKESIYLHDDIDWDSPEYRDIPQIVRDVVSFDDDPTISTITFRTVVLSAFYVAIGACVGQLSFYRTTSATFSVFFVILTSWPFGRALARVLPAWRISLGPLGSFSLNPGPFSTKEHVLIGMAANAGASGNWATYLPANAKIYYDIDMHPAVALFFGWATAFIGYSFAALVRQILIYDPQFLFPLSLQQVTLYRSMHGTSEEHDIRTRRQMNVFWILCVAMFAWQFFPEFIFPMTAALAPICWFGRKNHTANFVGSGIGGIGVLNFTLNWSNITSTIITQPYFVQVILFTGFVITTWILIPIAYFGNLWGSPKYKVMSNGVFTKNGTAYPFLSMLTSEGQLNQTVYDEVGLVYAGAQYMWAIFFWYASYISAFVWMGLFAGPKVWAVIKSHYTKKNVHNDKLSNIMKAYPEVPLWQWAAIFLASAVTLLVIVLKGNIYMPLFTYFVAIAFGGAATLPMSLVYAISGFSMKVGLFNELIYGYMIDVPGSSPHPLGQLAYRIISGNVWYDVRTVIEDQKIGHYMHIAPRAVIFSQILGSVIGLPVNYAIMRWVLSSKMDYLREIVDDPNGQWTAQDLKSYNTAGVQYALVGPRRLFQDASYTPLWYGFMTGAVAPLVVWLLHRRFKRANFHLWNTTIFFANMAEFRGNISTGPLTQIILGTIWNFYLYRYRYKFWSMWAYITGAALDTGFSLNLLFIFATLAAAGVTMPKWWGNNEQSVERCFGK</sequence>
<feature type="transmembrane region" description="Helical" evidence="9">
    <location>
        <begin position="712"/>
        <end position="738"/>
    </location>
</feature>
<dbReference type="GO" id="GO:0035673">
    <property type="term" value="F:oligopeptide transmembrane transporter activity"/>
    <property type="evidence" value="ECO:0007669"/>
    <property type="project" value="InterPro"/>
</dbReference>
<feature type="transmembrane region" description="Helical" evidence="9">
    <location>
        <begin position="638"/>
        <end position="655"/>
    </location>
</feature>
<evidence type="ECO:0000256" key="1">
    <source>
        <dbReference type="ARBA" id="ARBA00004141"/>
    </source>
</evidence>
<evidence type="ECO:0000256" key="6">
    <source>
        <dbReference type="ARBA" id="ARBA00022927"/>
    </source>
</evidence>
<keyword evidence="5" id="KW-0571">Peptide transport</keyword>
<feature type="transmembrane region" description="Helical" evidence="9">
    <location>
        <begin position="106"/>
        <end position="125"/>
    </location>
</feature>
<protein>
    <submittedName>
        <fullName evidence="10">OPT oligopeptide transporter</fullName>
    </submittedName>
</protein>
<keyword evidence="3" id="KW-0813">Transport</keyword>
<dbReference type="Pfam" id="PF03169">
    <property type="entry name" value="OPT"/>
    <property type="match status" value="1"/>
</dbReference>
<feature type="transmembrane region" description="Helical" evidence="9">
    <location>
        <begin position="318"/>
        <end position="341"/>
    </location>
</feature>
<dbReference type="InterPro" id="IPR004813">
    <property type="entry name" value="OPT"/>
</dbReference>
<keyword evidence="8 9" id="KW-0472">Membrane</keyword>
<feature type="transmembrane region" description="Helical" evidence="9">
    <location>
        <begin position="564"/>
        <end position="583"/>
    </location>
</feature>
<dbReference type="PANTHER" id="PTHR22601">
    <property type="entry name" value="ISP4 LIKE PROTEIN"/>
    <property type="match status" value="1"/>
</dbReference>
<dbReference type="Proteomes" id="UP000054007">
    <property type="component" value="Unassembled WGS sequence"/>
</dbReference>
<evidence type="ECO:0000256" key="2">
    <source>
        <dbReference type="ARBA" id="ARBA00008807"/>
    </source>
</evidence>
<feature type="transmembrane region" description="Helical" evidence="9">
    <location>
        <begin position="477"/>
        <end position="500"/>
    </location>
</feature>
<evidence type="ECO:0000256" key="7">
    <source>
        <dbReference type="ARBA" id="ARBA00022989"/>
    </source>
</evidence>
<evidence type="ECO:0000313" key="11">
    <source>
        <dbReference type="Proteomes" id="UP000054007"/>
    </source>
</evidence>
<keyword evidence="6" id="KW-0653">Protein transport</keyword>